<keyword evidence="2" id="KW-1185">Reference proteome</keyword>
<dbReference type="Proteomes" id="UP000887116">
    <property type="component" value="Unassembled WGS sequence"/>
</dbReference>
<evidence type="ECO:0000313" key="2">
    <source>
        <dbReference type="Proteomes" id="UP000887116"/>
    </source>
</evidence>
<gene>
    <name evidence="1" type="ORF">TNCT_35921</name>
</gene>
<protein>
    <submittedName>
        <fullName evidence="1">Uncharacterized protein</fullName>
    </submittedName>
</protein>
<name>A0A8X6LGW0_TRICU</name>
<evidence type="ECO:0000313" key="1">
    <source>
        <dbReference type="EMBL" id="GFR07942.1"/>
    </source>
</evidence>
<dbReference type="OrthoDB" id="10319759at2759"/>
<comment type="caution">
    <text evidence="1">The sequence shown here is derived from an EMBL/GenBank/DDBJ whole genome shotgun (WGS) entry which is preliminary data.</text>
</comment>
<proteinExistence type="predicted"/>
<reference evidence="1" key="1">
    <citation type="submission" date="2020-07" db="EMBL/GenBank/DDBJ databases">
        <title>Multicomponent nature underlies the extraordinary mechanical properties of spider dragline silk.</title>
        <authorList>
            <person name="Kono N."/>
            <person name="Nakamura H."/>
            <person name="Mori M."/>
            <person name="Yoshida Y."/>
            <person name="Ohtoshi R."/>
            <person name="Malay A.D."/>
            <person name="Moran D.A.P."/>
            <person name="Tomita M."/>
            <person name="Numata K."/>
            <person name="Arakawa K."/>
        </authorList>
    </citation>
    <scope>NUCLEOTIDE SEQUENCE</scope>
</reference>
<accession>A0A8X6LGW0</accession>
<organism evidence="1 2">
    <name type="scientific">Trichonephila clavata</name>
    <name type="common">Joro spider</name>
    <name type="synonym">Nephila clavata</name>
    <dbReference type="NCBI Taxonomy" id="2740835"/>
    <lineage>
        <taxon>Eukaryota</taxon>
        <taxon>Metazoa</taxon>
        <taxon>Ecdysozoa</taxon>
        <taxon>Arthropoda</taxon>
        <taxon>Chelicerata</taxon>
        <taxon>Arachnida</taxon>
        <taxon>Araneae</taxon>
        <taxon>Araneomorphae</taxon>
        <taxon>Entelegynae</taxon>
        <taxon>Araneoidea</taxon>
        <taxon>Nephilidae</taxon>
        <taxon>Trichonephila</taxon>
    </lineage>
</organism>
<dbReference type="AlphaFoldDB" id="A0A8X6LGW0"/>
<sequence>MHENILFHNVTISTFNTRRESITLNCCLFFFSFFRLRDPHTADDSHKEAPPRRVETSSVAIILSNRNAKPRFSDATCAWISQFVRNFSNALIYNRFFSYISREGGENPLGDFRCQRRYLCGGDGECLESLH</sequence>
<dbReference type="EMBL" id="BMAO01026231">
    <property type="protein sequence ID" value="GFR07942.1"/>
    <property type="molecule type" value="Genomic_DNA"/>
</dbReference>